<dbReference type="Gene3D" id="2.30.29.30">
    <property type="entry name" value="Pleckstrin-homology domain (PH domain)/Phosphotyrosine-binding domain (PTB)"/>
    <property type="match status" value="1"/>
</dbReference>
<proteinExistence type="predicted"/>
<evidence type="ECO:0000256" key="5">
    <source>
        <dbReference type="SAM" id="MobiDB-lite"/>
    </source>
</evidence>
<dbReference type="CDD" id="cd13170">
    <property type="entry name" value="RanBD_NUP50"/>
    <property type="match status" value="1"/>
</dbReference>
<dbReference type="Gramene" id="Kaladp0050s0199.1.v1.1">
    <property type="protein sequence ID" value="Kaladp0050s0199.1.v1.1"/>
    <property type="gene ID" value="Kaladp0050s0199.v1.1"/>
</dbReference>
<dbReference type="InterPro" id="IPR011993">
    <property type="entry name" value="PH-like_dom_sf"/>
</dbReference>
<name>A0A7N0U2U1_KALFE</name>
<dbReference type="OMA" id="DYLTHAM"/>
<accession>A0A7N0U2U1</accession>
<dbReference type="InterPro" id="IPR045255">
    <property type="entry name" value="RanBP1-like"/>
</dbReference>
<keyword evidence="3" id="KW-0811">Translocation</keyword>
<feature type="compositionally biased region" description="Polar residues" evidence="5">
    <location>
        <begin position="455"/>
        <end position="476"/>
    </location>
</feature>
<feature type="region of interest" description="Disordered" evidence="5">
    <location>
        <begin position="193"/>
        <end position="215"/>
    </location>
</feature>
<dbReference type="PROSITE" id="PS50196">
    <property type="entry name" value="RANBD1"/>
    <property type="match status" value="1"/>
</dbReference>
<sequence length="650" mass="68255">MRGTKRLAVYEPSSESNDSAFSSKRAMDGSLFDRPKAAEASQPLPVFTPQLDAQRAASSRQHVRALNTQFASWVQTQLRDHPDELWEDGVRDYLSHASSILEKFSDVVRWLKASKEKGGMGSMEGYHDLPKPTADLKSAETKSNTAKTGIFQGSAIPNFGTPFVLPTFANKETKSSIDNVGILQGNSAISSSATKVTPDFGSKESKPNTSSSGFFTGNTATSFGASKAVPDFGSKDANPSASGTGFSTGNNNTSFGASKPLPDFGSKDTSPNTSGTTSFGSLKPMPDFGSKDANTSSSGTGFFTGNTTTSFSNSKAMPDFGSKDTTPNTIGSGIFTGNASLSFGISKPMSDFGGKDANPNTSVAGLFTGNTTTSLGASKAMPVFSNKDTSPNTNVTGFFPGNAAPNFGISKPMPDFGSKDTNSNTSGTGFFASNSAPSFGISKLVADVANKKETTSTPENTGVSQVNSTPSFTPSWGSGAPFTFGNRSLAPVNTNTSSDADDETEPEQPSSPSLKKTEEEGVTVVHEAKCKLYVKSTDPADKDSWKDKGMGNLTIKCRDGASRGTKESKPTIVVRNDVGRLLLNALIYPGIKTNLQKNSIVAIFHTSVDERGNDSASSGTAVARTFLIRTKTEEDRNKLAAVIQECAPPA</sequence>
<keyword evidence="4" id="KW-0653">Protein transport</keyword>
<evidence type="ECO:0000256" key="4">
    <source>
        <dbReference type="ARBA" id="ARBA00023132"/>
    </source>
</evidence>
<dbReference type="SUPFAM" id="SSF50729">
    <property type="entry name" value="PH domain-like"/>
    <property type="match status" value="1"/>
</dbReference>
<evidence type="ECO:0000256" key="1">
    <source>
        <dbReference type="ARBA" id="ARBA00004567"/>
    </source>
</evidence>
<feature type="region of interest" description="Disordered" evidence="5">
    <location>
        <begin position="234"/>
        <end position="299"/>
    </location>
</feature>
<evidence type="ECO:0000313" key="8">
    <source>
        <dbReference type="Proteomes" id="UP000594263"/>
    </source>
</evidence>
<feature type="region of interest" description="Disordered" evidence="5">
    <location>
        <begin position="1"/>
        <end position="45"/>
    </location>
</feature>
<evidence type="ECO:0000256" key="2">
    <source>
        <dbReference type="ARBA" id="ARBA00022816"/>
    </source>
</evidence>
<evidence type="ECO:0000313" key="7">
    <source>
        <dbReference type="EnsemblPlants" id="Kaladp0050s0199.1.v1.1"/>
    </source>
</evidence>
<feature type="region of interest" description="Disordered" evidence="5">
    <location>
        <begin position="452"/>
        <end position="521"/>
    </location>
</feature>
<dbReference type="GO" id="GO:0051028">
    <property type="term" value="P:mRNA transport"/>
    <property type="evidence" value="ECO:0007669"/>
    <property type="project" value="UniProtKB-KW"/>
</dbReference>
<feature type="compositionally biased region" description="Basic and acidic residues" evidence="5">
    <location>
        <begin position="25"/>
        <end position="37"/>
    </location>
</feature>
<dbReference type="EnsemblPlants" id="Kaladp0050s0199.1.v1.1">
    <property type="protein sequence ID" value="Kaladp0050s0199.1.v1.1"/>
    <property type="gene ID" value="Kaladp0050s0199.v1.1"/>
</dbReference>
<dbReference type="PANTHER" id="PTHR23138">
    <property type="entry name" value="RAN BINDING PROTEIN"/>
    <property type="match status" value="1"/>
</dbReference>
<dbReference type="Pfam" id="PF00638">
    <property type="entry name" value="Ran_BP1"/>
    <property type="match status" value="1"/>
</dbReference>
<comment type="subcellular location">
    <subcellularLocation>
        <location evidence="1">Nucleus</location>
        <location evidence="1">Nuclear pore complex</location>
    </subcellularLocation>
</comment>
<dbReference type="PANTHER" id="PTHR23138:SF141">
    <property type="entry name" value="NUCLEAR PORE COMPLEX PROTEIN NUP50"/>
    <property type="match status" value="1"/>
</dbReference>
<dbReference type="InterPro" id="IPR000156">
    <property type="entry name" value="Ran_bind_dom"/>
</dbReference>
<dbReference type="GO" id="GO:0015031">
    <property type="term" value="P:protein transport"/>
    <property type="evidence" value="ECO:0007669"/>
    <property type="project" value="UniProtKB-KW"/>
</dbReference>
<keyword evidence="4" id="KW-0906">Nuclear pore complex</keyword>
<dbReference type="SMART" id="SM00160">
    <property type="entry name" value="RanBD"/>
    <property type="match status" value="1"/>
</dbReference>
<dbReference type="Proteomes" id="UP000594263">
    <property type="component" value="Unplaced"/>
</dbReference>
<keyword evidence="2" id="KW-0813">Transport</keyword>
<feature type="compositionally biased region" description="Polar residues" evidence="5">
    <location>
        <begin position="13"/>
        <end position="22"/>
    </location>
</feature>
<keyword evidence="2" id="KW-0509">mRNA transport</keyword>
<keyword evidence="4" id="KW-0539">Nucleus</keyword>
<dbReference type="AlphaFoldDB" id="A0A7N0U2U1"/>
<evidence type="ECO:0000259" key="6">
    <source>
        <dbReference type="PROSITE" id="PS50196"/>
    </source>
</evidence>
<protein>
    <recommendedName>
        <fullName evidence="6">RanBD1 domain-containing protein</fullName>
    </recommendedName>
</protein>
<dbReference type="GO" id="GO:0005643">
    <property type="term" value="C:nuclear pore"/>
    <property type="evidence" value="ECO:0007669"/>
    <property type="project" value="UniProtKB-SubCell"/>
</dbReference>
<feature type="compositionally biased region" description="Polar residues" evidence="5">
    <location>
        <begin position="267"/>
        <end position="280"/>
    </location>
</feature>
<organism evidence="7 8">
    <name type="scientific">Kalanchoe fedtschenkoi</name>
    <name type="common">Lavender scallops</name>
    <name type="synonym">South American air plant</name>
    <dbReference type="NCBI Taxonomy" id="63787"/>
    <lineage>
        <taxon>Eukaryota</taxon>
        <taxon>Viridiplantae</taxon>
        <taxon>Streptophyta</taxon>
        <taxon>Embryophyta</taxon>
        <taxon>Tracheophyta</taxon>
        <taxon>Spermatophyta</taxon>
        <taxon>Magnoliopsida</taxon>
        <taxon>eudicotyledons</taxon>
        <taxon>Gunneridae</taxon>
        <taxon>Pentapetalae</taxon>
        <taxon>Saxifragales</taxon>
        <taxon>Crassulaceae</taxon>
        <taxon>Kalanchoe</taxon>
    </lineage>
</organism>
<reference evidence="7" key="1">
    <citation type="submission" date="2021-01" db="UniProtKB">
        <authorList>
            <consortium name="EnsemblPlants"/>
        </authorList>
    </citation>
    <scope>IDENTIFICATION</scope>
</reference>
<evidence type="ECO:0000256" key="3">
    <source>
        <dbReference type="ARBA" id="ARBA00023010"/>
    </source>
</evidence>
<keyword evidence="8" id="KW-1185">Reference proteome</keyword>
<feature type="compositionally biased region" description="Polar residues" evidence="5">
    <location>
        <begin position="237"/>
        <end position="256"/>
    </location>
</feature>
<feature type="domain" description="RanBD1" evidence="6">
    <location>
        <begin position="503"/>
        <end position="650"/>
    </location>
</feature>